<dbReference type="InterPro" id="IPR057853">
    <property type="entry name" value="Beta-prop_WDR11_2nd"/>
</dbReference>
<dbReference type="Gene3D" id="2.130.10.10">
    <property type="entry name" value="YVTN repeat-like/Quinoprotein amine dehydrogenase"/>
    <property type="match status" value="1"/>
</dbReference>
<feature type="domain" description="Gcp-like" evidence="11">
    <location>
        <begin position="499"/>
        <end position="729"/>
    </location>
</feature>
<keyword evidence="14" id="KW-1185">Reference proteome</keyword>
<evidence type="ECO:0000256" key="4">
    <source>
        <dbReference type="ARBA" id="ARBA00022694"/>
    </source>
</evidence>
<feature type="domain" description="WDR11 second beta-propeller" evidence="12">
    <location>
        <begin position="138"/>
        <end position="232"/>
    </location>
</feature>
<dbReference type="Proteomes" id="UP001620626">
    <property type="component" value="Unassembled WGS sequence"/>
</dbReference>
<evidence type="ECO:0000259" key="11">
    <source>
        <dbReference type="Pfam" id="PF00814"/>
    </source>
</evidence>
<protein>
    <recommendedName>
        <fullName evidence="1">N(6)-L-threonylcarbamoyladenine synthase</fullName>
        <ecNumber evidence="1">2.3.1.234</ecNumber>
    </recommendedName>
    <alternativeName>
        <fullName evidence="7">N6-L-threonylcarbamoyladenine synthase</fullName>
    </alternativeName>
</protein>
<sequence>MVHSPAAEHHLIVLFPNEICLVQTQHCQLVYSAVIDAGSPLFQVLLCARRDALFLVHQNTLCSFRTSHFRLADERMSASLAFVRRCTIRWAQVSPWGGPPPQCQPVEQQQQIDTDHDSGICTISAPLVMATTIFDGTLAPHLAAVGTSTGCIHLLDVFSGRIERDRQVHSCSVKCLEWCGPNAFISAAYLSSLSASSSTVRNDIFITDIRTGTKRRVRPEQEEGPVELLRAQHPTSVVVWDTERLQSLFSLQKPGHSIIDIDMCGLNPVYIASDGMFRFAFSDTDEKSRSNNTNLNTSPPLIESDIPLLLRPSYCQALLSLFSTDTPPAAVKISSHGSDHDGHQLHTFDDPDIGHLLNRLFAKCCRTPLDRAIVLHQFVGQQSLADLGRVVQCAATTTISTVGDGDDTANRPPPPQLRQPMLPPNLMLFWPKKAYQKRVERFTRLLLSTFRTERQLEMAIENCVIMRKNDLALYYLLNNDHWRSAVTPQPPPVADPVLELDAVVYTKGPGMGAPLQVGAVVARTLGQLWAKPILPVNHCIGHIEMGRLITGAENPVILYVSGGNTQVISYLNQCYCIFGETLDIAVGNCLDRFARVLCLSNEPSPGHNIEQLAKQGTKFYPLPYAVKGMDLSLSGILSHIEKAAPALIRSGAYTAADLCYSLQETVFAMLVEITERAMAHSGAAEVLIVGGVGCNERLQQMMDTMAQERGAKLFATDERFCIDNGAMIAQAGWEMYHAGLRASLNQCTYTQRYRTDQVNVCWRK</sequence>
<dbReference type="EC" id="2.3.1.234" evidence="1"/>
<reference evidence="13 14" key="1">
    <citation type="submission" date="2024-10" db="EMBL/GenBank/DDBJ databases">
        <authorList>
            <person name="Kim D."/>
        </authorList>
    </citation>
    <scope>NUCLEOTIDE SEQUENCE [LARGE SCALE GENOMIC DNA]</scope>
    <source>
        <strain evidence="13">BH-2024</strain>
    </source>
</reference>
<gene>
    <name evidence="13" type="ORF">niasHT_013835</name>
</gene>
<dbReference type="SUPFAM" id="SSF50978">
    <property type="entry name" value="WD40 repeat-like"/>
    <property type="match status" value="1"/>
</dbReference>
<keyword evidence="9" id="KW-0539">Nucleus</keyword>
<dbReference type="AlphaFoldDB" id="A0ABD2LF11"/>
<comment type="cofactor">
    <cofactor evidence="9">
        <name>a divalent metal cation</name>
        <dbReference type="ChEBI" id="CHEBI:60240"/>
    </cofactor>
    <text evidence="9">Binds 1 divalent metal cation per subunit.</text>
</comment>
<feature type="binding site" evidence="9">
    <location>
        <position position="542"/>
    </location>
    <ligand>
        <name>a divalent metal cation</name>
        <dbReference type="ChEBI" id="CHEBI:60240"/>
    </ligand>
</feature>
<feature type="binding site" evidence="9">
    <location>
        <position position="723"/>
    </location>
    <ligand>
        <name>a divalent metal cation</name>
        <dbReference type="ChEBI" id="CHEBI:60240"/>
    </ligand>
</feature>
<dbReference type="FunFam" id="3.30.420.40:FF:000038">
    <property type="entry name" value="Probable tRNA N6-adenosine threonylcarbamoyltransferase"/>
    <property type="match status" value="1"/>
</dbReference>
<dbReference type="InterPro" id="IPR036322">
    <property type="entry name" value="WD40_repeat_dom_sf"/>
</dbReference>
<feature type="region of interest" description="Disordered" evidence="10">
    <location>
        <begin position="401"/>
        <end position="422"/>
    </location>
</feature>
<feature type="binding site" evidence="9">
    <location>
        <position position="610"/>
    </location>
    <ligand>
        <name>substrate</name>
    </ligand>
</feature>
<evidence type="ECO:0000256" key="10">
    <source>
        <dbReference type="SAM" id="MobiDB-lite"/>
    </source>
</evidence>
<dbReference type="GO" id="GO:0005737">
    <property type="term" value="C:cytoplasm"/>
    <property type="evidence" value="ECO:0007669"/>
    <property type="project" value="UniProtKB-SubCell"/>
</dbReference>
<feature type="binding site" evidence="9">
    <location>
        <position position="606"/>
    </location>
    <ligand>
        <name>substrate</name>
    </ligand>
</feature>
<dbReference type="InterPro" id="IPR000905">
    <property type="entry name" value="Gcp-like_dom"/>
</dbReference>
<comment type="similarity">
    <text evidence="9">Belongs to the KAE1 / TsaD family.</text>
</comment>
<evidence type="ECO:0000256" key="8">
    <source>
        <dbReference type="ARBA" id="ARBA00048117"/>
    </source>
</evidence>
<accession>A0ABD2LF11</accession>
<keyword evidence="3 9" id="KW-0808">Transferase</keyword>
<dbReference type="PANTHER" id="PTHR11735:SF14">
    <property type="entry name" value="TRNA N6-ADENOSINE THREONYLCARBAMOYLTRANSFERASE"/>
    <property type="match status" value="1"/>
</dbReference>
<evidence type="ECO:0000256" key="1">
    <source>
        <dbReference type="ARBA" id="ARBA00012156"/>
    </source>
</evidence>
<evidence type="ECO:0000313" key="13">
    <source>
        <dbReference type="EMBL" id="KAL3113776.1"/>
    </source>
</evidence>
<evidence type="ECO:0000256" key="7">
    <source>
        <dbReference type="ARBA" id="ARBA00030439"/>
    </source>
</evidence>
<dbReference type="InterPro" id="IPR015943">
    <property type="entry name" value="WD40/YVTN_repeat-like_dom_sf"/>
</dbReference>
<evidence type="ECO:0000259" key="12">
    <source>
        <dbReference type="Pfam" id="PF23752"/>
    </source>
</evidence>
<evidence type="ECO:0000256" key="3">
    <source>
        <dbReference type="ARBA" id="ARBA00022679"/>
    </source>
</evidence>
<dbReference type="PRINTS" id="PR00789">
    <property type="entry name" value="OSIALOPTASE"/>
</dbReference>
<evidence type="ECO:0000313" key="14">
    <source>
        <dbReference type="Proteomes" id="UP001620626"/>
    </source>
</evidence>
<dbReference type="GO" id="GO:0000408">
    <property type="term" value="C:EKC/KEOPS complex"/>
    <property type="evidence" value="ECO:0007669"/>
    <property type="project" value="UniProtKB-ARBA"/>
</dbReference>
<comment type="subcellular location">
    <subcellularLocation>
        <location evidence="9">Cytoplasm</location>
    </subcellularLocation>
    <subcellularLocation>
        <location evidence="9">Nucleus</location>
    </subcellularLocation>
</comment>
<dbReference type="InterPro" id="IPR034680">
    <property type="entry name" value="Kae1_archaea_euk"/>
</dbReference>
<keyword evidence="5 9" id="KW-0479">Metal-binding</keyword>
<dbReference type="HAMAP" id="MF_01446">
    <property type="entry name" value="Kae1"/>
    <property type="match status" value="1"/>
</dbReference>
<feature type="binding site" evidence="9">
    <location>
        <position position="695"/>
    </location>
    <ligand>
        <name>substrate</name>
    </ligand>
</feature>
<keyword evidence="4 9" id="KW-0819">tRNA processing</keyword>
<keyword evidence="6 9" id="KW-0012">Acyltransferase</keyword>
<dbReference type="NCBIfam" id="TIGR00329">
    <property type="entry name" value="gcp_kae1"/>
    <property type="match status" value="1"/>
</dbReference>
<feature type="compositionally biased region" description="Pro residues" evidence="10">
    <location>
        <begin position="411"/>
        <end position="422"/>
    </location>
</feature>
<dbReference type="EMBL" id="JBICBT010000436">
    <property type="protein sequence ID" value="KAL3113776.1"/>
    <property type="molecule type" value="Genomic_DNA"/>
</dbReference>
<dbReference type="PANTHER" id="PTHR11735">
    <property type="entry name" value="TRNA N6-ADENOSINE THREONYLCARBAMOYLTRANSFERASE"/>
    <property type="match status" value="1"/>
</dbReference>
<evidence type="ECO:0000256" key="9">
    <source>
        <dbReference type="HAMAP-Rule" id="MF_03180"/>
    </source>
</evidence>
<evidence type="ECO:0000256" key="5">
    <source>
        <dbReference type="ARBA" id="ARBA00022723"/>
    </source>
</evidence>
<dbReference type="Pfam" id="PF23752">
    <property type="entry name" value="Beta-prop_WDR11_2nd"/>
    <property type="match status" value="1"/>
</dbReference>
<dbReference type="InterPro" id="IPR043129">
    <property type="entry name" value="ATPase_NBD"/>
</dbReference>
<dbReference type="Pfam" id="PF00814">
    <property type="entry name" value="TsaD"/>
    <property type="match status" value="1"/>
</dbReference>
<dbReference type="Gene3D" id="3.30.420.40">
    <property type="match status" value="2"/>
</dbReference>
<proteinExistence type="inferred from homology"/>
<dbReference type="InterPro" id="IPR017861">
    <property type="entry name" value="KAE1/TsaD"/>
</dbReference>
<comment type="catalytic activity">
    <reaction evidence="8 9">
        <text>L-threonylcarbamoyladenylate + adenosine(37) in tRNA = N(6)-L-threonylcarbamoyladenosine(37) in tRNA + AMP + H(+)</text>
        <dbReference type="Rhea" id="RHEA:37059"/>
        <dbReference type="Rhea" id="RHEA-COMP:10162"/>
        <dbReference type="Rhea" id="RHEA-COMP:10163"/>
        <dbReference type="ChEBI" id="CHEBI:15378"/>
        <dbReference type="ChEBI" id="CHEBI:73682"/>
        <dbReference type="ChEBI" id="CHEBI:74411"/>
        <dbReference type="ChEBI" id="CHEBI:74418"/>
        <dbReference type="ChEBI" id="CHEBI:456215"/>
        <dbReference type="EC" id="2.3.1.234"/>
    </reaction>
</comment>
<feature type="binding site" evidence="9">
    <location>
        <position position="591"/>
    </location>
    <ligand>
        <name>substrate</name>
    </ligand>
</feature>
<dbReference type="GO" id="GO:0061711">
    <property type="term" value="F:tRNA N(6)-L-threonylcarbamoyladenine synthase activity"/>
    <property type="evidence" value="ECO:0007669"/>
    <property type="project" value="UniProtKB-EC"/>
</dbReference>
<evidence type="ECO:0000256" key="6">
    <source>
        <dbReference type="ARBA" id="ARBA00023315"/>
    </source>
</evidence>
<dbReference type="SUPFAM" id="SSF53067">
    <property type="entry name" value="Actin-like ATPase domain"/>
    <property type="match status" value="1"/>
</dbReference>
<feature type="binding site" evidence="9">
    <location>
        <begin position="559"/>
        <end position="563"/>
    </location>
    <ligand>
        <name>substrate</name>
    </ligand>
</feature>
<dbReference type="GO" id="GO:0002949">
    <property type="term" value="P:tRNA threonylcarbamoyladenosine modification"/>
    <property type="evidence" value="ECO:0007669"/>
    <property type="project" value="UniProtKB-UniRule"/>
</dbReference>
<organism evidence="13 14">
    <name type="scientific">Heterodera trifolii</name>
    <dbReference type="NCBI Taxonomy" id="157864"/>
    <lineage>
        <taxon>Eukaryota</taxon>
        <taxon>Metazoa</taxon>
        <taxon>Ecdysozoa</taxon>
        <taxon>Nematoda</taxon>
        <taxon>Chromadorea</taxon>
        <taxon>Rhabditida</taxon>
        <taxon>Tylenchina</taxon>
        <taxon>Tylenchomorpha</taxon>
        <taxon>Tylenchoidea</taxon>
        <taxon>Heteroderidae</taxon>
        <taxon>Heteroderinae</taxon>
        <taxon>Heterodera</taxon>
    </lineage>
</organism>
<evidence type="ECO:0000256" key="2">
    <source>
        <dbReference type="ARBA" id="ARBA00022490"/>
    </source>
</evidence>
<comment type="caution">
    <text evidence="13">The sequence shown here is derived from an EMBL/GenBank/DDBJ whole genome shotgun (WGS) entry which is preliminary data.</text>
</comment>
<name>A0ABD2LF11_9BILA</name>
<feature type="binding site" evidence="9">
    <location>
        <position position="559"/>
    </location>
    <ligand>
        <name>a divalent metal cation</name>
        <dbReference type="ChEBI" id="CHEBI:60240"/>
    </ligand>
</feature>
<dbReference type="GO" id="GO:0046872">
    <property type="term" value="F:metal ion binding"/>
    <property type="evidence" value="ECO:0007669"/>
    <property type="project" value="UniProtKB-KW"/>
</dbReference>
<keyword evidence="2 9" id="KW-0963">Cytoplasm</keyword>
<feature type="binding site" evidence="9">
    <location>
        <position position="538"/>
    </location>
    <ligand>
        <name>a divalent metal cation</name>
        <dbReference type="ChEBI" id="CHEBI:60240"/>
    </ligand>
</feature>
<dbReference type="CDD" id="cd24132">
    <property type="entry name" value="ASKHA_NBD_OSGEP_like_euk"/>
    <property type="match status" value="1"/>
</dbReference>
<dbReference type="GO" id="GO:0005634">
    <property type="term" value="C:nucleus"/>
    <property type="evidence" value="ECO:0007669"/>
    <property type="project" value="UniProtKB-SubCell"/>
</dbReference>